<sequence>MKILVISYFFPPSTSVGGLRALSFDQYLPGEGIDVVILTNGTKQQTKQNFLNNTDRSNVYYCKETKLRELGYKTKILPILELFSLDHLFFFPDIYF</sequence>
<protein>
    <recommendedName>
        <fullName evidence="2">Glycosyltransferase subfamily 4-like N-terminal domain-containing protein</fullName>
    </recommendedName>
</protein>
<accession>X1C0D7</accession>
<evidence type="ECO:0008006" key="2">
    <source>
        <dbReference type="Google" id="ProtNLM"/>
    </source>
</evidence>
<reference evidence="1" key="1">
    <citation type="journal article" date="2014" name="Front. Microbiol.">
        <title>High frequency of phylogenetically diverse reductive dehalogenase-homologous genes in deep subseafloor sedimentary metagenomes.</title>
        <authorList>
            <person name="Kawai M."/>
            <person name="Futagami T."/>
            <person name="Toyoda A."/>
            <person name="Takaki Y."/>
            <person name="Nishi S."/>
            <person name="Hori S."/>
            <person name="Arai W."/>
            <person name="Tsubouchi T."/>
            <person name="Morono Y."/>
            <person name="Uchiyama I."/>
            <person name="Ito T."/>
            <person name="Fujiyama A."/>
            <person name="Inagaki F."/>
            <person name="Takami H."/>
        </authorList>
    </citation>
    <scope>NUCLEOTIDE SEQUENCE</scope>
    <source>
        <strain evidence="1">Expedition CK06-06</strain>
    </source>
</reference>
<dbReference type="AlphaFoldDB" id="X1C0D7"/>
<evidence type="ECO:0000313" key="1">
    <source>
        <dbReference type="EMBL" id="GAG86822.1"/>
    </source>
</evidence>
<feature type="non-terminal residue" evidence="1">
    <location>
        <position position="96"/>
    </location>
</feature>
<proteinExistence type="predicted"/>
<name>X1C0D7_9ZZZZ</name>
<dbReference type="EMBL" id="BART01012906">
    <property type="protein sequence ID" value="GAG86822.1"/>
    <property type="molecule type" value="Genomic_DNA"/>
</dbReference>
<gene>
    <name evidence="1" type="ORF">S01H4_26678</name>
</gene>
<organism evidence="1">
    <name type="scientific">marine sediment metagenome</name>
    <dbReference type="NCBI Taxonomy" id="412755"/>
    <lineage>
        <taxon>unclassified sequences</taxon>
        <taxon>metagenomes</taxon>
        <taxon>ecological metagenomes</taxon>
    </lineage>
</organism>
<comment type="caution">
    <text evidence="1">The sequence shown here is derived from an EMBL/GenBank/DDBJ whole genome shotgun (WGS) entry which is preliminary data.</text>
</comment>